<proteinExistence type="predicted"/>
<name>A0A6C0C577_9ZZZZ</name>
<reference evidence="1" key="1">
    <citation type="journal article" date="2020" name="Nature">
        <title>Giant virus diversity and host interactions through global metagenomics.</title>
        <authorList>
            <person name="Schulz F."/>
            <person name="Roux S."/>
            <person name="Paez-Espino D."/>
            <person name="Jungbluth S."/>
            <person name="Walsh D.A."/>
            <person name="Denef V.J."/>
            <person name="McMahon K.D."/>
            <person name="Konstantinidis K.T."/>
            <person name="Eloe-Fadrosh E.A."/>
            <person name="Kyrpides N.C."/>
            <person name="Woyke T."/>
        </authorList>
    </citation>
    <scope>NUCLEOTIDE SEQUENCE</scope>
    <source>
        <strain evidence="1">GVMAG-M-3300020185-18</strain>
    </source>
</reference>
<protein>
    <submittedName>
        <fullName evidence="1">Uncharacterized protein</fullName>
    </submittedName>
</protein>
<dbReference type="AlphaFoldDB" id="A0A6C0C577"/>
<accession>A0A6C0C577</accession>
<dbReference type="EMBL" id="MN739321">
    <property type="protein sequence ID" value="QHS98683.1"/>
    <property type="molecule type" value="Genomic_DNA"/>
</dbReference>
<evidence type="ECO:0000313" key="1">
    <source>
        <dbReference type="EMBL" id="QHS98683.1"/>
    </source>
</evidence>
<sequence length="476" mass="55301">MGIGFSSQRGGKYISVKESFQSSKFPNVLDHIATKYILEQNFKDLENLHDKNYCNKLVVLTSKIIKNYFNNIELNWLDQRTSQGKIIDKMTDNQEITYLTQENLQKMQEITPLRKQRMCIGIAKFYVKVGHLFAAITKTINPLYTYIDELGMKKTVELKYKDKIKTGATFSFKESNLCSKRIKALMVKQNSENGIVVQNKSCSINQKGGKEQSQIIPPSISDNIGNLETLKKNTILPKQDEEILDTLKKQVKENQFNTTLNQETGIPELEKLYWDDYDFTTGKYKGMLPETKKIYLQDVHTFYKVFTGNDVVPEGIQTFSNIPLKDFQNQKLCAKVDSNRFNTLTQNEKTYNKIWKQQHGPSQNDIFKTYAAHLSEMMRNAKSYEKKLKDILGEIFVYWVDEKNDKKILTINPELNMSNLDKLIVKSRNIIVELYISCEKNFKKGLGLFEAIAKQKIFETRKRKDEHLMKLTKNVV</sequence>
<organism evidence="1">
    <name type="scientific">viral metagenome</name>
    <dbReference type="NCBI Taxonomy" id="1070528"/>
    <lineage>
        <taxon>unclassified sequences</taxon>
        <taxon>metagenomes</taxon>
        <taxon>organismal metagenomes</taxon>
    </lineage>
</organism>